<accession>A0ABU3MCT5</accession>
<dbReference type="InterPro" id="IPR012406">
    <property type="entry name" value="UreE"/>
</dbReference>
<name>A0ABU3MCT5_9PROT</name>
<dbReference type="Gene3D" id="2.60.260.20">
    <property type="entry name" value="Urease metallochaperone UreE, N-terminal domain"/>
    <property type="match status" value="1"/>
</dbReference>
<feature type="domain" description="UreE urease accessory N-terminal" evidence="7">
    <location>
        <begin position="8"/>
        <end position="73"/>
    </location>
</feature>
<dbReference type="Pfam" id="PF02814">
    <property type="entry name" value="UreE_N"/>
    <property type="match status" value="1"/>
</dbReference>
<comment type="subcellular location">
    <subcellularLocation>
        <location evidence="1 5">Cytoplasm</location>
    </subcellularLocation>
</comment>
<dbReference type="InterPro" id="IPR036118">
    <property type="entry name" value="UreE_N_sf"/>
</dbReference>
<gene>
    <name evidence="5" type="primary">ureE</name>
    <name evidence="8" type="ORF">RQ831_06615</name>
</gene>
<evidence type="ECO:0000256" key="2">
    <source>
        <dbReference type="ARBA" id="ARBA00022490"/>
    </source>
</evidence>
<dbReference type="SUPFAM" id="SSF69737">
    <property type="entry name" value="Urease metallochaperone UreE, C-terminal domain"/>
    <property type="match status" value="1"/>
</dbReference>
<organism evidence="8 9">
    <name type="scientific">Roseomonas gilardii</name>
    <dbReference type="NCBI Taxonomy" id="257708"/>
    <lineage>
        <taxon>Bacteria</taxon>
        <taxon>Pseudomonadati</taxon>
        <taxon>Pseudomonadota</taxon>
        <taxon>Alphaproteobacteria</taxon>
        <taxon>Acetobacterales</taxon>
        <taxon>Roseomonadaceae</taxon>
        <taxon>Roseomonas</taxon>
    </lineage>
</organism>
<dbReference type="SUPFAM" id="SSF69287">
    <property type="entry name" value="Urease metallochaperone UreE, N-terminal domain"/>
    <property type="match status" value="1"/>
</dbReference>
<keyword evidence="3 5" id="KW-0533">Nickel</keyword>
<feature type="region of interest" description="Disordered" evidence="6">
    <location>
        <begin position="140"/>
        <end position="204"/>
    </location>
</feature>
<dbReference type="SMART" id="SM00988">
    <property type="entry name" value="UreE_N"/>
    <property type="match status" value="1"/>
</dbReference>
<comment type="similarity">
    <text evidence="5">Belongs to the UreE family.</text>
</comment>
<feature type="compositionally biased region" description="Basic and acidic residues" evidence="6">
    <location>
        <begin position="170"/>
        <end position="197"/>
    </location>
</feature>
<keyword evidence="4 5" id="KW-0143">Chaperone</keyword>
<evidence type="ECO:0000313" key="8">
    <source>
        <dbReference type="EMBL" id="MDT8330718.1"/>
    </source>
</evidence>
<dbReference type="Proteomes" id="UP001258945">
    <property type="component" value="Unassembled WGS sequence"/>
</dbReference>
<evidence type="ECO:0000256" key="1">
    <source>
        <dbReference type="ARBA" id="ARBA00004496"/>
    </source>
</evidence>
<dbReference type="RefSeq" id="WP_314281180.1">
    <property type="nucleotide sequence ID" value="NZ_JAVVDO010000007.1"/>
</dbReference>
<sequence length="204" mass="22592">MTDDTLPRATTILPAGQWNPAEARDSITLDFDDRHRRRRRYMGERGLSFLLDLPEATVLYDGDGLRCEDGTTIAVHAAPEPLVEVTSADPAHFARLAWHLGNRHLPAEIDAARILIRDDHVITAMLRGLGATLRQIQAPFNPEGGAYGEHNRHTAHHHGPQEGHTQGHGHAHDHGHDHGHGHGHDHGHDHHHGDGHTHHGHRHG</sequence>
<dbReference type="HAMAP" id="MF_00822">
    <property type="entry name" value="UreE"/>
    <property type="match status" value="1"/>
</dbReference>
<comment type="caution">
    <text evidence="8">The sequence shown here is derived from an EMBL/GenBank/DDBJ whole genome shotgun (WGS) entry which is preliminary data.</text>
</comment>
<keyword evidence="9" id="KW-1185">Reference proteome</keyword>
<reference evidence="8 9" key="1">
    <citation type="journal article" date="2019" name="Microb. Pathog.">
        <title>Comparison of VITEK 2, MALDI-TOF MS, 16S rRNA gene sequencing, and whole-genome sequencing for identification of Roseomonas mucosa.</title>
        <authorList>
            <person name="Rudolph W.W."/>
            <person name="Gunzer F."/>
            <person name="Trauth M."/>
            <person name="Bunk B."/>
            <person name="Bigge R."/>
            <person name="Schrottner P."/>
        </authorList>
    </citation>
    <scope>NUCLEOTIDE SEQUENCE [LARGE SCALE GENOMIC DNA]</scope>
    <source>
        <strain evidence="8 9">DSM 103800</strain>
    </source>
</reference>
<dbReference type="InterPro" id="IPR004029">
    <property type="entry name" value="UreE_N"/>
</dbReference>
<dbReference type="InterPro" id="IPR007864">
    <property type="entry name" value="UreE_C_dom"/>
</dbReference>
<dbReference type="Pfam" id="PF05194">
    <property type="entry name" value="UreE_C"/>
    <property type="match status" value="1"/>
</dbReference>
<evidence type="ECO:0000256" key="6">
    <source>
        <dbReference type="SAM" id="MobiDB-lite"/>
    </source>
</evidence>
<evidence type="ECO:0000256" key="5">
    <source>
        <dbReference type="HAMAP-Rule" id="MF_00822"/>
    </source>
</evidence>
<dbReference type="EMBL" id="JAVVDO010000007">
    <property type="protein sequence ID" value="MDT8330718.1"/>
    <property type="molecule type" value="Genomic_DNA"/>
</dbReference>
<proteinExistence type="inferred from homology"/>
<keyword evidence="2 5" id="KW-0963">Cytoplasm</keyword>
<evidence type="ECO:0000313" key="9">
    <source>
        <dbReference type="Proteomes" id="UP001258945"/>
    </source>
</evidence>
<dbReference type="Gene3D" id="3.30.70.790">
    <property type="entry name" value="UreE, C-terminal domain"/>
    <property type="match status" value="1"/>
</dbReference>
<evidence type="ECO:0000256" key="4">
    <source>
        <dbReference type="ARBA" id="ARBA00023186"/>
    </source>
</evidence>
<dbReference type="CDD" id="cd00571">
    <property type="entry name" value="UreE"/>
    <property type="match status" value="1"/>
</dbReference>
<protein>
    <recommendedName>
        <fullName evidence="5">Urease accessory protein UreE</fullName>
    </recommendedName>
</protein>
<comment type="function">
    <text evidence="5">Involved in urease metallocenter assembly. Binds nickel. Probably functions as a nickel donor during metallocenter assembly.</text>
</comment>
<evidence type="ECO:0000259" key="7">
    <source>
        <dbReference type="SMART" id="SM00988"/>
    </source>
</evidence>
<evidence type="ECO:0000256" key="3">
    <source>
        <dbReference type="ARBA" id="ARBA00022596"/>
    </source>
</evidence>